<reference evidence="1" key="1">
    <citation type="journal article" date="2020" name="Nature">
        <title>Giant virus diversity and host interactions through global metagenomics.</title>
        <authorList>
            <person name="Schulz F."/>
            <person name="Roux S."/>
            <person name="Paez-Espino D."/>
            <person name="Jungbluth S."/>
            <person name="Walsh D.A."/>
            <person name="Denef V.J."/>
            <person name="McMahon K.D."/>
            <person name="Konstantinidis K.T."/>
            <person name="Eloe-Fadrosh E.A."/>
            <person name="Kyrpides N.C."/>
            <person name="Woyke T."/>
        </authorList>
    </citation>
    <scope>NUCLEOTIDE SEQUENCE</scope>
    <source>
        <strain evidence="1">GVMAG-M-3300023174-134</strain>
    </source>
</reference>
<sequence length="137" mass="16047">MKKDFNVNTDVIYNKFSHYLMNYTNQPYLYDGEIESVITDINFALNIGLPVYINIYTNVEGNIFANDSKGNPITNREVVTIIYVHPYTNMVNGFLNNINSYTSYLFEDNSTFRVYDTDQTYYYYINGVFPNDIKLLT</sequence>
<name>A0A6C0DA80_9ZZZZ</name>
<organism evidence="1">
    <name type="scientific">viral metagenome</name>
    <dbReference type="NCBI Taxonomy" id="1070528"/>
    <lineage>
        <taxon>unclassified sequences</taxon>
        <taxon>metagenomes</taxon>
        <taxon>organismal metagenomes</taxon>
    </lineage>
</organism>
<protein>
    <submittedName>
        <fullName evidence="1">Uncharacterized protein</fullName>
    </submittedName>
</protein>
<evidence type="ECO:0000313" key="1">
    <source>
        <dbReference type="EMBL" id="QHT13936.1"/>
    </source>
</evidence>
<dbReference type="EMBL" id="MN739577">
    <property type="protein sequence ID" value="QHT13936.1"/>
    <property type="molecule type" value="Genomic_DNA"/>
</dbReference>
<accession>A0A6C0DA80</accession>
<dbReference type="AlphaFoldDB" id="A0A6C0DA80"/>
<proteinExistence type="predicted"/>